<keyword evidence="1" id="KW-0472">Membrane</keyword>
<accession>A0AAX6IFF0</accession>
<feature type="transmembrane region" description="Helical" evidence="1">
    <location>
        <begin position="20"/>
        <end position="38"/>
    </location>
</feature>
<gene>
    <name evidence="2" type="ORF">M6B38_259710</name>
</gene>
<keyword evidence="1" id="KW-0812">Transmembrane</keyword>
<organism evidence="2 3">
    <name type="scientific">Iris pallida</name>
    <name type="common">Sweet iris</name>
    <dbReference type="NCBI Taxonomy" id="29817"/>
    <lineage>
        <taxon>Eukaryota</taxon>
        <taxon>Viridiplantae</taxon>
        <taxon>Streptophyta</taxon>
        <taxon>Embryophyta</taxon>
        <taxon>Tracheophyta</taxon>
        <taxon>Spermatophyta</taxon>
        <taxon>Magnoliopsida</taxon>
        <taxon>Liliopsida</taxon>
        <taxon>Asparagales</taxon>
        <taxon>Iridaceae</taxon>
        <taxon>Iridoideae</taxon>
        <taxon>Irideae</taxon>
        <taxon>Iris</taxon>
    </lineage>
</organism>
<reference evidence="2" key="2">
    <citation type="submission" date="2023-04" db="EMBL/GenBank/DDBJ databases">
        <authorList>
            <person name="Bruccoleri R.E."/>
            <person name="Oakeley E.J."/>
            <person name="Faust A.-M."/>
            <person name="Dessus-Babus S."/>
            <person name="Altorfer M."/>
            <person name="Burckhardt D."/>
            <person name="Oertli M."/>
            <person name="Naumann U."/>
            <person name="Petersen F."/>
            <person name="Wong J."/>
        </authorList>
    </citation>
    <scope>NUCLEOTIDE SEQUENCE</scope>
    <source>
        <strain evidence="2">GSM-AAB239-AS_SAM_17_03QT</strain>
        <tissue evidence="2">Leaf</tissue>
    </source>
</reference>
<proteinExistence type="predicted"/>
<dbReference type="Proteomes" id="UP001140949">
    <property type="component" value="Unassembled WGS sequence"/>
</dbReference>
<evidence type="ECO:0000313" key="3">
    <source>
        <dbReference type="Proteomes" id="UP001140949"/>
    </source>
</evidence>
<name>A0AAX6IFF0_IRIPA</name>
<protein>
    <submittedName>
        <fullName evidence="2">Uncharacterized protein</fullName>
    </submittedName>
</protein>
<evidence type="ECO:0000313" key="2">
    <source>
        <dbReference type="EMBL" id="KAJ6851577.1"/>
    </source>
</evidence>
<comment type="caution">
    <text evidence="2">The sequence shown here is derived from an EMBL/GenBank/DDBJ whole genome shotgun (WGS) entry which is preliminary data.</text>
</comment>
<evidence type="ECO:0000256" key="1">
    <source>
        <dbReference type="SAM" id="Phobius"/>
    </source>
</evidence>
<dbReference type="EMBL" id="JANAVB010002199">
    <property type="protein sequence ID" value="KAJ6851577.1"/>
    <property type="molecule type" value="Genomic_DNA"/>
</dbReference>
<keyword evidence="3" id="KW-1185">Reference proteome</keyword>
<dbReference type="AlphaFoldDB" id="A0AAX6IFF0"/>
<sequence length="99" mass="11668">MLCPYFSHFVEFFYRSGHFLPFFVDPLIFLVAPFIFFCRSVNFRCISVHFPPFSGLYICWEHVTCLRVYRSAGNMSYCLRILAGNGFLEDPIFVRIFGL</sequence>
<reference evidence="2" key="1">
    <citation type="journal article" date="2023" name="GigaByte">
        <title>Genome assembly of the bearded iris, Iris pallida Lam.</title>
        <authorList>
            <person name="Bruccoleri R.E."/>
            <person name="Oakeley E.J."/>
            <person name="Faust A.M.E."/>
            <person name="Altorfer M."/>
            <person name="Dessus-Babus S."/>
            <person name="Burckhardt D."/>
            <person name="Oertli M."/>
            <person name="Naumann U."/>
            <person name="Petersen F."/>
            <person name="Wong J."/>
        </authorList>
    </citation>
    <scope>NUCLEOTIDE SEQUENCE</scope>
    <source>
        <strain evidence="2">GSM-AAB239-AS_SAM_17_03QT</strain>
    </source>
</reference>
<keyword evidence="1" id="KW-1133">Transmembrane helix</keyword>